<protein>
    <recommendedName>
        <fullName evidence="3">Methyltransferase type 11 domain-containing protein</fullName>
    </recommendedName>
</protein>
<reference evidence="1 2" key="1">
    <citation type="journal article" date="2016" name="Nat. Commun.">
        <title>Thousands of microbial genomes shed light on interconnected biogeochemical processes in an aquifer system.</title>
        <authorList>
            <person name="Anantharaman K."/>
            <person name="Brown C.T."/>
            <person name="Hug L.A."/>
            <person name="Sharon I."/>
            <person name="Castelle C.J."/>
            <person name="Probst A.J."/>
            <person name="Thomas B.C."/>
            <person name="Singh A."/>
            <person name="Wilkins M.J."/>
            <person name="Karaoz U."/>
            <person name="Brodie E.L."/>
            <person name="Williams K.H."/>
            <person name="Hubbard S.S."/>
            <person name="Banfield J.F."/>
        </authorList>
    </citation>
    <scope>NUCLEOTIDE SEQUENCE [LARGE SCALE GENOMIC DNA]</scope>
</reference>
<dbReference type="EMBL" id="MFTP01000002">
    <property type="protein sequence ID" value="OGI66260.1"/>
    <property type="molecule type" value="Genomic_DNA"/>
</dbReference>
<comment type="caution">
    <text evidence="1">The sequence shown here is derived from an EMBL/GenBank/DDBJ whole genome shotgun (WGS) entry which is preliminary data.</text>
</comment>
<proteinExistence type="predicted"/>
<evidence type="ECO:0000313" key="2">
    <source>
        <dbReference type="Proteomes" id="UP000177370"/>
    </source>
</evidence>
<dbReference type="Proteomes" id="UP000177370">
    <property type="component" value="Unassembled WGS sequence"/>
</dbReference>
<accession>A0A1F6V9C7</accession>
<evidence type="ECO:0000313" key="1">
    <source>
        <dbReference type="EMBL" id="OGI66260.1"/>
    </source>
</evidence>
<dbReference type="AlphaFoldDB" id="A0A1F6V9C7"/>
<name>A0A1F6V9C7_9BACT</name>
<evidence type="ECO:0008006" key="3">
    <source>
        <dbReference type="Google" id="ProtNLM"/>
    </source>
</evidence>
<sequence length="148" mass="16835">MAKRLFASIAKWLGIEKVSIKNQQALDLFKKEGVPLKSIQEIDFNESPAILEVDFTKLEGEEMSDLITMFCLSEELIINPDTFKICQKLLKENGKILLSTEVDKATVEKFINDGKFVLPDGFSYEIVDVPDNFEKTLIIFSKTQNKNP</sequence>
<gene>
    <name evidence="1" type="ORF">A2647_00710</name>
</gene>
<organism evidence="1 2">
    <name type="scientific">Candidatus Nomurabacteria bacterium RIFCSPHIGHO2_01_FULL_40_24b</name>
    <dbReference type="NCBI Taxonomy" id="1801739"/>
    <lineage>
        <taxon>Bacteria</taxon>
        <taxon>Candidatus Nomuraibacteriota</taxon>
    </lineage>
</organism>